<dbReference type="GeneID" id="111495526"/>
<evidence type="ECO:0000256" key="6">
    <source>
        <dbReference type="ARBA" id="ARBA00023163"/>
    </source>
</evidence>
<dbReference type="GO" id="GO:0009299">
    <property type="term" value="P:mRNA transcription"/>
    <property type="evidence" value="ECO:0007669"/>
    <property type="project" value="TreeGrafter"/>
</dbReference>
<evidence type="ECO:0000256" key="1">
    <source>
        <dbReference type="ARBA" id="ARBA00004123"/>
    </source>
</evidence>
<dbReference type="PROSITE" id="PS51697">
    <property type="entry name" value="ALOG"/>
    <property type="match status" value="1"/>
</dbReference>
<keyword evidence="5" id="KW-0238">DNA-binding</keyword>
<dbReference type="KEGG" id="cmax:111495526"/>
<sequence length="181" mass="19950">MSAAVAAAAAAAALARRSSSSSSSSSTTSNRSSSGSFYSQYYPSPSVSVRQPPLASRYECRKRLDWSKFRQYLRSRCPTLSLATCTGADIVEFLCYLDEFGDTKVHADTCPNFGHRYPVDPYCDCPTQQPWNSVAGLISRLRVAFEENGGNPVTNPFNAVDVKIYLDHIKDSQNRSRGIDR</sequence>
<accession>A0A6J1KGB9</accession>
<keyword evidence="6" id="KW-0804">Transcription</keyword>
<dbReference type="InterPro" id="IPR040222">
    <property type="entry name" value="ALOG"/>
</dbReference>
<proteinExistence type="inferred from homology"/>
<dbReference type="RefSeq" id="XP_023001367.1">
    <property type="nucleotide sequence ID" value="XM_023145599.1"/>
</dbReference>
<dbReference type="AlphaFoldDB" id="A0A6J1KGB9"/>
<feature type="region of interest" description="Disordered" evidence="8">
    <location>
        <begin position="14"/>
        <end position="36"/>
    </location>
</feature>
<dbReference type="Pfam" id="PF04852">
    <property type="entry name" value="ALOG_dom"/>
    <property type="match status" value="1"/>
</dbReference>
<name>A0A6J1KGB9_CUCMA</name>
<organism evidence="10 11">
    <name type="scientific">Cucurbita maxima</name>
    <name type="common">Pumpkin</name>
    <name type="synonym">Winter squash</name>
    <dbReference type="NCBI Taxonomy" id="3661"/>
    <lineage>
        <taxon>Eukaryota</taxon>
        <taxon>Viridiplantae</taxon>
        <taxon>Streptophyta</taxon>
        <taxon>Embryophyta</taxon>
        <taxon>Tracheophyta</taxon>
        <taxon>Spermatophyta</taxon>
        <taxon>Magnoliopsida</taxon>
        <taxon>eudicotyledons</taxon>
        <taxon>Gunneridae</taxon>
        <taxon>Pentapetalae</taxon>
        <taxon>rosids</taxon>
        <taxon>fabids</taxon>
        <taxon>Cucurbitales</taxon>
        <taxon>Cucurbitaceae</taxon>
        <taxon>Cucurbiteae</taxon>
        <taxon>Cucurbita</taxon>
    </lineage>
</organism>
<evidence type="ECO:0000256" key="5">
    <source>
        <dbReference type="ARBA" id="ARBA00023125"/>
    </source>
</evidence>
<keyword evidence="7" id="KW-0539">Nucleus</keyword>
<evidence type="ECO:0000259" key="9">
    <source>
        <dbReference type="PROSITE" id="PS51697"/>
    </source>
</evidence>
<comment type="subcellular location">
    <subcellularLocation>
        <location evidence="1">Nucleus</location>
    </subcellularLocation>
</comment>
<gene>
    <name evidence="11" type="primary">LOC111495526</name>
</gene>
<dbReference type="PANTHER" id="PTHR31165:SF122">
    <property type="entry name" value="PROTEIN G1-LIKE1"/>
    <property type="match status" value="1"/>
</dbReference>
<feature type="domain" description="ALOG" evidence="9">
    <location>
        <begin position="57"/>
        <end position="181"/>
    </location>
</feature>
<dbReference type="GO" id="GO:0003677">
    <property type="term" value="F:DNA binding"/>
    <property type="evidence" value="ECO:0007669"/>
    <property type="project" value="UniProtKB-KW"/>
</dbReference>
<dbReference type="OrthoDB" id="1660266at2759"/>
<dbReference type="PANTHER" id="PTHR31165">
    <property type="entry name" value="PROTEIN G1-LIKE2"/>
    <property type="match status" value="1"/>
</dbReference>
<dbReference type="GO" id="GO:0005634">
    <property type="term" value="C:nucleus"/>
    <property type="evidence" value="ECO:0007669"/>
    <property type="project" value="UniProtKB-SubCell"/>
</dbReference>
<protein>
    <submittedName>
        <fullName evidence="11">Protein G1-like6</fullName>
    </submittedName>
</protein>
<dbReference type="GO" id="GO:0009416">
    <property type="term" value="P:response to light stimulus"/>
    <property type="evidence" value="ECO:0007669"/>
    <property type="project" value="TreeGrafter"/>
</dbReference>
<evidence type="ECO:0000256" key="7">
    <source>
        <dbReference type="ARBA" id="ARBA00023242"/>
    </source>
</evidence>
<dbReference type="InterPro" id="IPR006936">
    <property type="entry name" value="ALOG_dom"/>
</dbReference>
<keyword evidence="3" id="KW-0217">Developmental protein</keyword>
<reference evidence="11" key="1">
    <citation type="submission" date="2025-08" db="UniProtKB">
        <authorList>
            <consortium name="RefSeq"/>
        </authorList>
    </citation>
    <scope>IDENTIFICATION</scope>
    <source>
        <tissue evidence="11">Young leaves</tissue>
    </source>
</reference>
<evidence type="ECO:0000256" key="3">
    <source>
        <dbReference type="ARBA" id="ARBA00022473"/>
    </source>
</evidence>
<evidence type="ECO:0000256" key="8">
    <source>
        <dbReference type="SAM" id="MobiDB-lite"/>
    </source>
</evidence>
<comment type="similarity">
    <text evidence="2">Belongs to the plant homeotic and developmental regulators ALOG protein family.</text>
</comment>
<evidence type="ECO:0000256" key="2">
    <source>
        <dbReference type="ARBA" id="ARBA00010308"/>
    </source>
</evidence>
<dbReference type="Proteomes" id="UP000504608">
    <property type="component" value="Unplaced"/>
</dbReference>
<evidence type="ECO:0000313" key="10">
    <source>
        <dbReference type="Proteomes" id="UP000504608"/>
    </source>
</evidence>
<evidence type="ECO:0000313" key="11">
    <source>
        <dbReference type="RefSeq" id="XP_023001367.1"/>
    </source>
</evidence>
<keyword evidence="10" id="KW-1185">Reference proteome</keyword>
<keyword evidence="4" id="KW-0805">Transcription regulation</keyword>
<evidence type="ECO:0000256" key="4">
    <source>
        <dbReference type="ARBA" id="ARBA00023015"/>
    </source>
</evidence>